<keyword evidence="3" id="KW-1185">Reference proteome</keyword>
<name>A0ABS8IB40_9NOSO</name>
<evidence type="ECO:0000313" key="3">
    <source>
        <dbReference type="Proteomes" id="UP001199525"/>
    </source>
</evidence>
<dbReference type="InterPro" id="IPR001343">
    <property type="entry name" value="Hemolysn_Ca-bd"/>
</dbReference>
<dbReference type="Gene3D" id="3.60.10.10">
    <property type="entry name" value="Endonuclease/exonuclease/phosphatase"/>
    <property type="match status" value="1"/>
</dbReference>
<dbReference type="InterPro" id="IPR011049">
    <property type="entry name" value="Serralysin-like_metalloprot_C"/>
</dbReference>
<proteinExistence type="predicted"/>
<dbReference type="Pfam" id="PF00353">
    <property type="entry name" value="HemolysinCabind"/>
    <property type="match status" value="3"/>
</dbReference>
<dbReference type="PANTHER" id="PTHR37957">
    <property type="entry name" value="BLR7070 PROTEIN"/>
    <property type="match status" value="1"/>
</dbReference>
<dbReference type="SUPFAM" id="SSF51120">
    <property type="entry name" value="beta-Roll"/>
    <property type="match status" value="1"/>
</dbReference>
<dbReference type="EMBL" id="JAIVFQ010000024">
    <property type="protein sequence ID" value="MCC5600959.1"/>
    <property type="molecule type" value="Genomic_DNA"/>
</dbReference>
<dbReference type="RefSeq" id="WP_229486013.1">
    <property type="nucleotide sequence ID" value="NZ_JAIVFQ010000024.1"/>
</dbReference>
<feature type="domain" description="BPP" evidence="1">
    <location>
        <begin position="750"/>
        <end position="1125"/>
    </location>
</feature>
<dbReference type="Pfam" id="PF03372">
    <property type="entry name" value="Exo_endo_phos"/>
    <property type="match status" value="1"/>
</dbReference>
<dbReference type="PROSITE" id="PS51662">
    <property type="entry name" value="BP_PHYTASE"/>
    <property type="match status" value="1"/>
</dbReference>
<dbReference type="PANTHER" id="PTHR37957:SF1">
    <property type="entry name" value="PHYTASE-LIKE DOMAIN-CONTAINING PROTEIN"/>
    <property type="match status" value="1"/>
</dbReference>
<gene>
    <name evidence="2" type="ORF">LC586_17535</name>
</gene>
<accession>A0ABS8IB40</accession>
<dbReference type="SUPFAM" id="SSF56219">
    <property type="entry name" value="DNase I-like"/>
    <property type="match status" value="1"/>
</dbReference>
<evidence type="ECO:0000313" key="2">
    <source>
        <dbReference type="EMBL" id="MCC5600959.1"/>
    </source>
</evidence>
<dbReference type="SUPFAM" id="SSF50956">
    <property type="entry name" value="Thermostable phytase (3-phytase)"/>
    <property type="match status" value="1"/>
</dbReference>
<evidence type="ECO:0000259" key="1">
    <source>
        <dbReference type="PROSITE" id="PS51662"/>
    </source>
</evidence>
<dbReference type="InterPro" id="IPR011042">
    <property type="entry name" value="6-blade_b-propeller_TolB-like"/>
</dbReference>
<dbReference type="InterPro" id="IPR027372">
    <property type="entry name" value="Phytase-like_dom"/>
</dbReference>
<dbReference type="InterPro" id="IPR003431">
    <property type="entry name" value="B-propeller_Phytase"/>
</dbReference>
<dbReference type="InterPro" id="IPR005135">
    <property type="entry name" value="Endo/exonuclease/phosphatase"/>
</dbReference>
<reference evidence="2 3" key="1">
    <citation type="journal article" date="2021" name="Microorganisms">
        <title>Genome Evolution of Filamentous Cyanobacterium Nostoc Species: From Facultative Symbiosis to Free Living.</title>
        <authorList>
            <person name="Huo D."/>
            <person name="Li H."/>
            <person name="Cai F."/>
            <person name="Guo X."/>
            <person name="Qiao Z."/>
            <person name="Wang W."/>
            <person name="Yu G."/>
            <person name="Li R."/>
        </authorList>
    </citation>
    <scope>NUCLEOTIDE SEQUENCE [LARGE SCALE GENOMIC DNA]</scope>
    <source>
        <strain evidence="2 3">CHAB 5714</strain>
    </source>
</reference>
<dbReference type="InterPro" id="IPR036691">
    <property type="entry name" value="Endo/exonu/phosph_ase_sf"/>
</dbReference>
<protein>
    <submittedName>
        <fullName evidence="2">Phytase</fullName>
    </submittedName>
</protein>
<comment type="caution">
    <text evidence="2">The sequence shown here is derived from an EMBL/GenBank/DDBJ whole genome shotgun (WGS) entry which is preliminary data.</text>
</comment>
<dbReference type="PRINTS" id="PR00313">
    <property type="entry name" value="CABNDNGRPT"/>
</dbReference>
<dbReference type="Proteomes" id="UP001199525">
    <property type="component" value="Unassembled WGS sequence"/>
</dbReference>
<dbReference type="Pfam" id="PF13449">
    <property type="entry name" value="Phytase-like"/>
    <property type="match status" value="2"/>
</dbReference>
<dbReference type="SUPFAM" id="SSF75011">
    <property type="entry name" value="3-carboxy-cis,cis-mucoante lactonizing enzyme"/>
    <property type="match status" value="1"/>
</dbReference>
<organism evidence="2 3">
    <name type="scientific">Nostoc favosum CHAB5714</name>
    <dbReference type="NCBI Taxonomy" id="2780399"/>
    <lineage>
        <taxon>Bacteria</taxon>
        <taxon>Bacillati</taxon>
        <taxon>Cyanobacteriota</taxon>
        <taxon>Cyanophyceae</taxon>
        <taxon>Nostocales</taxon>
        <taxon>Nostocaceae</taxon>
        <taxon>Nostoc</taxon>
        <taxon>Nostoc favosum</taxon>
    </lineage>
</organism>
<dbReference type="Gene3D" id="2.120.10.30">
    <property type="entry name" value="TolB, C-terminal domain"/>
    <property type="match status" value="1"/>
</dbReference>
<dbReference type="Gene3D" id="2.150.10.10">
    <property type="entry name" value="Serralysin-like metalloprotease, C-terminal"/>
    <property type="match status" value="2"/>
</dbReference>
<sequence>MVNNKTIRFSQFNASLNRSAQGQLVADLSTPDNAQAKAVAEIIQRNNPDVLLINEFDYSQEAVQLFQQNYLAISQNGATPVDYPYFYIAPSNTGIASGFDLNNNGAVVTTPGEPGYGDDAFGFGNFPGQFGMLLLSKYPIDTANVRTFQNFLWKDMPNALLPDDPTTPQPNDWYSQDELEVLRLSSKSHWDVPIQVNGETIHILASHPTPPTFDGPEDRNGKRNHDEIRFWADYITPGKGNYIYDDQGKIGGIAAGSSFVIVGDQNADPVDGDSFDNAIRQLLQNPNINTNVIPTSLGGPQQADLQGGANASQKGNPSFDTADFADTAPGNLRTDYVLPSPDLTIANSGVFWPLNTDSTFPLVGTFPFPSSDHRLVFTDVQTGPTEPGKTISRIGFQGQSTFVTGFIPAGAAGTVNGGETPLGGLSGVTYDAANNRYYAISDDRSQFGPARFYTFTADTGVTFTNVIPLKDNNGNLFATNSLDPEGIALTNNGTVFISSEGEVNPTAGRVTNPFIKEFSLTTGQEIGSLLIPSKFLPVVEDTNSNGIVDVGDTQTSGVYNNLAFESLTITPDQKTLFTATENALSQDGLRASLTSGSRSRILQYNLVSGQPEKEYLYITDAIADVPNPSTGFSDNGLVDLLAIDNRGTLLALERSFAQGVGNTIKIYEVSLQSATDISFYDSLNNLSTEQLAAIQPAQKRLLLNLNDLNLPNGTDNIEGITFGPKLADGRQSIVLVSDNNFNQSQFTEILTLDADLVPTAAPTLETRPDLLDDETLPVDQRADADDPAIYVNATNSADSLVLTSVKNAGLRVYDLSGNLLQTVNPGGIRYNNIDLQYGFKLGNQSVDIAVASDRGNDKLAIFKINPNPTTPGNYLEDITDSNIATLFQGLPFAEPYSSSSRSAYGLTLYRSPITNDYYVFANRRETGDVAQFKLIDKGNGKIGTERVREFTVPTIEGRDPQTEGMVVDQETGFLYIGQENVGIWKFQAEPNGGTTGKLIDQVRDLGGSYLTDDVEGLTIYYGKNGTGYLLASSQGDNTFVAYTREGNNEYLGNFAVGNNGAIDSVQESDGADVINVPLGPNFPFGLFVTQDGSNEPAKIVSDEGEEENISSNFKFVPWENIANAFPNSLTIDTTSYDPRNPVAQSKLTIYEFENLPKLGTTSENQDIFLGGFSGLYFQGFAANGNLKFVTHTDRGPNGESEGSNRPFFLPDFQPEIVSFELNRTTGEISITNRTGLFRQDGTTPLTGLPNLQAGANGLAYTDEIAVDLDNNILANDPLGADLEGIVIAENGDYWMVDEYRPAIYHFDVNGKLIDRFIPQGTATAPNPDQPVGTFGTEVLPFVYAQRRNNRGFEAVALEGTKLYAFIQSPIDNPDVANDATSKASLNLRILEFDIVTKQVTGEYLYLLEGLPATDKIGDAVSLSNGKFAVVERDDNGTSAGNKLIYQIDLAGATNINNPANFTLPANKTIEQLSSAELVAANITPVTKSLIANAAQLGYTGVEKLEGLALVAPNTLALINDNDFNITGNTAAEKLGILELPNNLTTVQPTFPNGFGSSNSDTVSLQPGQFFSAGDGADFVEGAQGNTILAGNGDDTVLAGSDSSVSGNDGNDQIFIGQNGPAQNTSADAGNGDDLIVVLEASGSNNLFGAAGDDRLTVIEGSRQSLFGGSGNDTLSSGGSNNRLYGGSGDDKLFSNVNDSLFGGDGDDVLFAGQQGSGLSGGAGADQFWITNGSLPISNNIVTDFTVGIDKIGLGGVGVTQFSGLTLSQQGSNTLVKIGNTELVSLLGIISTSLTANDFVFSASVVA</sequence>
<dbReference type="Pfam" id="PF02333">
    <property type="entry name" value="Phytase"/>
    <property type="match status" value="1"/>
</dbReference>